<feature type="transmembrane region" description="Helical" evidence="1">
    <location>
        <begin position="36"/>
        <end position="54"/>
    </location>
</feature>
<keyword evidence="1" id="KW-0812">Transmembrane</keyword>
<keyword evidence="1" id="KW-0472">Membrane</keyword>
<name>A0ABY9XVH6_9FLAO</name>
<sequence>MTIFITLLQTETTKDVAEKVQNNSGWFVQFIQDNPSVILSIVTGLLLPLGLVWLNNRNNIRIKKLENKLNLDSKKLDKELSEEVDKKGIIQNQERVVYSSLSKILFDVQQLHVSLSGTCIDKNCIDNSLEKFDKSIIKYHEEIANNMLYMSSKVINYIYEFYSIISDLKVNLKEFNDIQEFQMAHVSVYMHSIELSEVLIKIQEEFISKDEKLKSEFDESAQEMMKYCCGRKPPREEFEKFKELYKKVNPNFDEDEICELDRRYG</sequence>
<dbReference type="RefSeq" id="WP_415866280.1">
    <property type="nucleotide sequence ID" value="NZ_CP134537.1"/>
</dbReference>
<evidence type="ECO:0000313" key="2">
    <source>
        <dbReference type="EMBL" id="WNH09919.1"/>
    </source>
</evidence>
<organism evidence="2 3">
    <name type="scientific">Thalassobellus suaedae</name>
    <dbReference type="NCBI Taxonomy" id="3074124"/>
    <lineage>
        <taxon>Bacteria</taxon>
        <taxon>Pseudomonadati</taxon>
        <taxon>Bacteroidota</taxon>
        <taxon>Flavobacteriia</taxon>
        <taxon>Flavobacteriales</taxon>
        <taxon>Flavobacteriaceae</taxon>
        <taxon>Thalassobellus</taxon>
    </lineage>
</organism>
<evidence type="ECO:0000256" key="1">
    <source>
        <dbReference type="SAM" id="Phobius"/>
    </source>
</evidence>
<proteinExistence type="predicted"/>
<protein>
    <submittedName>
        <fullName evidence="2">Uncharacterized protein</fullName>
    </submittedName>
</protein>
<dbReference type="Proteomes" id="UP001302806">
    <property type="component" value="Chromosome"/>
</dbReference>
<gene>
    <name evidence="2" type="ORF">RHP51_04220</name>
</gene>
<evidence type="ECO:0000313" key="3">
    <source>
        <dbReference type="Proteomes" id="UP001302806"/>
    </source>
</evidence>
<reference evidence="2 3" key="1">
    <citation type="submission" date="2023-09" db="EMBL/GenBank/DDBJ databases">
        <title>Thalassobella suaedae gen. nov., sp. nov., a marine bacterium of the family Flavobacteriaceae isolated from a halophyte Suaeda japonica.</title>
        <authorList>
            <person name="Lee S.Y."/>
            <person name="Hwang C.Y."/>
        </authorList>
    </citation>
    <scope>NUCLEOTIDE SEQUENCE [LARGE SCALE GENOMIC DNA]</scope>
    <source>
        <strain evidence="2 3">HL-DH14</strain>
    </source>
</reference>
<keyword evidence="1" id="KW-1133">Transmembrane helix</keyword>
<dbReference type="EMBL" id="CP134537">
    <property type="protein sequence ID" value="WNH09919.1"/>
    <property type="molecule type" value="Genomic_DNA"/>
</dbReference>
<accession>A0ABY9XVH6</accession>